<dbReference type="PANTHER" id="PTHR28083:SF1">
    <property type="entry name" value="GOOD FOR FULL DBP5 ACTIVITY PROTEIN 2"/>
    <property type="match status" value="1"/>
</dbReference>
<evidence type="ECO:0000259" key="2">
    <source>
        <dbReference type="Pfam" id="PF21762"/>
    </source>
</evidence>
<dbReference type="EMBL" id="KN832972">
    <property type="protein sequence ID" value="KIM90889.1"/>
    <property type="molecule type" value="Genomic_DNA"/>
</dbReference>
<keyword evidence="4" id="KW-1185">Reference proteome</keyword>
<reference evidence="4" key="2">
    <citation type="submission" date="2015-01" db="EMBL/GenBank/DDBJ databases">
        <title>Evolutionary Origins and Diversification of the Mycorrhizal Mutualists.</title>
        <authorList>
            <consortium name="DOE Joint Genome Institute"/>
            <consortium name="Mycorrhizal Genomics Consortium"/>
            <person name="Kohler A."/>
            <person name="Kuo A."/>
            <person name="Nagy L.G."/>
            <person name="Floudas D."/>
            <person name="Copeland A."/>
            <person name="Barry K.W."/>
            <person name="Cichocki N."/>
            <person name="Veneault-Fourrey C."/>
            <person name="LaButti K."/>
            <person name="Lindquist E.A."/>
            <person name="Lipzen A."/>
            <person name="Lundell T."/>
            <person name="Morin E."/>
            <person name="Murat C."/>
            <person name="Riley R."/>
            <person name="Ohm R."/>
            <person name="Sun H."/>
            <person name="Tunlid A."/>
            <person name="Henrissat B."/>
            <person name="Grigoriev I.V."/>
            <person name="Hibbett D.S."/>
            <person name="Martin F."/>
        </authorList>
    </citation>
    <scope>NUCLEOTIDE SEQUENCE [LARGE SCALE GENOMIC DNA]</scope>
    <source>
        <strain evidence="4">F 1598</strain>
    </source>
</reference>
<evidence type="ECO:0000313" key="3">
    <source>
        <dbReference type="EMBL" id="KIM90889.1"/>
    </source>
</evidence>
<dbReference type="InParanoid" id="A0A0C3GGW4"/>
<dbReference type="InterPro" id="IPR048519">
    <property type="entry name" value="Gfd2/YDR514C-like_C"/>
</dbReference>
<dbReference type="SUPFAM" id="SSF53098">
    <property type="entry name" value="Ribonuclease H-like"/>
    <property type="match status" value="1"/>
</dbReference>
<dbReference type="GO" id="GO:0003676">
    <property type="term" value="F:nucleic acid binding"/>
    <property type="evidence" value="ECO:0007669"/>
    <property type="project" value="InterPro"/>
</dbReference>
<accession>A0A0C3GGW4</accession>
<dbReference type="Proteomes" id="UP000054166">
    <property type="component" value="Unassembled WGS sequence"/>
</dbReference>
<evidence type="ECO:0000313" key="4">
    <source>
        <dbReference type="Proteomes" id="UP000054166"/>
    </source>
</evidence>
<evidence type="ECO:0000256" key="1">
    <source>
        <dbReference type="SAM" id="MobiDB-lite"/>
    </source>
</evidence>
<reference evidence="3 4" key="1">
    <citation type="submission" date="2014-04" db="EMBL/GenBank/DDBJ databases">
        <authorList>
            <consortium name="DOE Joint Genome Institute"/>
            <person name="Kuo A."/>
            <person name="Tarkka M."/>
            <person name="Buscot F."/>
            <person name="Kohler A."/>
            <person name="Nagy L.G."/>
            <person name="Floudas D."/>
            <person name="Copeland A."/>
            <person name="Barry K.W."/>
            <person name="Cichocki N."/>
            <person name="Veneault-Fourrey C."/>
            <person name="LaButti K."/>
            <person name="Lindquist E.A."/>
            <person name="Lipzen A."/>
            <person name="Lundell T."/>
            <person name="Morin E."/>
            <person name="Murat C."/>
            <person name="Sun H."/>
            <person name="Tunlid A."/>
            <person name="Henrissat B."/>
            <person name="Grigoriev I.V."/>
            <person name="Hibbett D.S."/>
            <person name="Martin F."/>
            <person name="Nordberg H.P."/>
            <person name="Cantor M.N."/>
            <person name="Hua S.X."/>
        </authorList>
    </citation>
    <scope>NUCLEOTIDE SEQUENCE [LARGE SCALE GENOMIC DNA]</scope>
    <source>
        <strain evidence="3 4">F 1598</strain>
    </source>
</reference>
<dbReference type="PANTHER" id="PTHR28083">
    <property type="entry name" value="GOOD FOR FULL DBP5 ACTIVITY PROTEIN 2"/>
    <property type="match status" value="1"/>
</dbReference>
<dbReference type="InterPro" id="IPR012337">
    <property type="entry name" value="RNaseH-like_sf"/>
</dbReference>
<gene>
    <name evidence="3" type="ORF">PILCRDRAFT_811386</name>
</gene>
<dbReference type="Pfam" id="PF21762">
    <property type="entry name" value="DEDDh_C"/>
    <property type="match status" value="1"/>
</dbReference>
<dbReference type="GO" id="GO:0005634">
    <property type="term" value="C:nucleus"/>
    <property type="evidence" value="ECO:0007669"/>
    <property type="project" value="TreeGrafter"/>
</dbReference>
<feature type="domain" description="Gfd2/YDR514C-like C-terminal" evidence="2">
    <location>
        <begin position="161"/>
        <end position="342"/>
    </location>
</feature>
<dbReference type="InterPro" id="IPR036397">
    <property type="entry name" value="RNaseH_sf"/>
</dbReference>
<name>A0A0C3GGW4_PILCF</name>
<protein>
    <recommendedName>
        <fullName evidence="2">Gfd2/YDR514C-like C-terminal domain-containing protein</fullName>
    </recommendedName>
</protein>
<sequence>MAPVVLGYFRYTDIWFEWHQALPNKEDGSPLKAILAHDSLVHPDHPLRNGKHGIEMYMGTLQNFETRLLFSSAQVEYIRAWLFATKLTKTLIPLPYSDCLLTESNLRNVSPIYFSNGGELRNSLKKIEKNNKRLKGANPILKSRRQTFELVRTFYADKVGVWCACDFEAWDRDHSLLTEFGWSLVRWKDGKEISEQGHLVVQERRNYSNTYVPNNRERYNFGETEFIDKNQFKKRIQGLISDLTKNGPLYLVFHDNNQDIKYLNSKAVEAPLTGLAYMLPDATPDDGIWVIDTGDLFAALEGEPGGNKRGLERVCRHLQIPTEWLHNAGNDAHYTLLALKTMASGDPVDLQREKRWPNRTGEGAPHAPKGVKVEFKPWEEDSDFSDQEGMVGYEPAGGMGSLDISNDE</sequence>
<organism evidence="3 4">
    <name type="scientific">Piloderma croceum (strain F 1598)</name>
    <dbReference type="NCBI Taxonomy" id="765440"/>
    <lineage>
        <taxon>Eukaryota</taxon>
        <taxon>Fungi</taxon>
        <taxon>Dikarya</taxon>
        <taxon>Basidiomycota</taxon>
        <taxon>Agaricomycotina</taxon>
        <taxon>Agaricomycetes</taxon>
        <taxon>Agaricomycetidae</taxon>
        <taxon>Atheliales</taxon>
        <taxon>Atheliaceae</taxon>
        <taxon>Piloderma</taxon>
    </lineage>
</organism>
<dbReference type="AlphaFoldDB" id="A0A0C3GGW4"/>
<proteinExistence type="predicted"/>
<dbReference type="OrthoDB" id="5953249at2759"/>
<dbReference type="STRING" id="765440.A0A0C3GGW4"/>
<dbReference type="HOGENOM" id="CLU_046155_0_0_1"/>
<dbReference type="Gene3D" id="3.30.420.10">
    <property type="entry name" value="Ribonuclease H-like superfamily/Ribonuclease H"/>
    <property type="match status" value="1"/>
</dbReference>
<dbReference type="InterPro" id="IPR040151">
    <property type="entry name" value="Gfd2/YDR514C-like"/>
</dbReference>
<feature type="region of interest" description="Disordered" evidence="1">
    <location>
        <begin position="356"/>
        <end position="408"/>
    </location>
</feature>